<sequence length="63" mass="6669">MASGESRLQGRRSTIIFSTCDLLMNAFAGSMRGQIGAARLLKGYADVAGDNAAPSRFEDASRT</sequence>
<evidence type="ECO:0000313" key="1">
    <source>
        <dbReference type="EMBL" id="NML98921.1"/>
    </source>
</evidence>
<dbReference type="EMBL" id="JABBGJ010000012">
    <property type="protein sequence ID" value="NML98921.1"/>
    <property type="molecule type" value="Genomic_DNA"/>
</dbReference>
<organism evidence="1 2">
    <name type="scientific">Paraburkholderia polaris</name>
    <dbReference type="NCBI Taxonomy" id="2728848"/>
    <lineage>
        <taxon>Bacteria</taxon>
        <taxon>Pseudomonadati</taxon>
        <taxon>Pseudomonadota</taxon>
        <taxon>Betaproteobacteria</taxon>
        <taxon>Burkholderiales</taxon>
        <taxon>Burkholderiaceae</taxon>
        <taxon>Paraburkholderia</taxon>
    </lineage>
</organism>
<reference evidence="1 2" key="1">
    <citation type="submission" date="2020-04" db="EMBL/GenBank/DDBJ databases">
        <title>Paraburkholderia sp. RP-4-7 isolated from soil.</title>
        <authorList>
            <person name="Dahal R.H."/>
        </authorList>
    </citation>
    <scope>NUCLEOTIDE SEQUENCE [LARGE SCALE GENOMIC DNA]</scope>
    <source>
        <strain evidence="1 2">RP-4-7</strain>
    </source>
</reference>
<name>A0A848I9E0_9BURK</name>
<comment type="caution">
    <text evidence="1">The sequence shown here is derived from an EMBL/GenBank/DDBJ whole genome shotgun (WGS) entry which is preliminary data.</text>
</comment>
<accession>A0A848I9E0</accession>
<gene>
    <name evidence="1" type="ORF">HHL24_13305</name>
</gene>
<dbReference type="AlphaFoldDB" id="A0A848I9E0"/>
<proteinExistence type="predicted"/>
<evidence type="ECO:0000313" key="2">
    <source>
        <dbReference type="Proteomes" id="UP000544134"/>
    </source>
</evidence>
<keyword evidence="2" id="KW-1185">Reference proteome</keyword>
<protein>
    <submittedName>
        <fullName evidence="1">Uncharacterized protein</fullName>
    </submittedName>
</protein>
<dbReference type="RefSeq" id="WP_169485918.1">
    <property type="nucleotide sequence ID" value="NZ_JABBGJ010000012.1"/>
</dbReference>
<dbReference type="Proteomes" id="UP000544134">
    <property type="component" value="Unassembled WGS sequence"/>
</dbReference>